<dbReference type="SUPFAM" id="SSF88713">
    <property type="entry name" value="Glycoside hydrolase/deacetylase"/>
    <property type="match status" value="1"/>
</dbReference>
<feature type="non-terminal residue" evidence="2">
    <location>
        <position position="94"/>
    </location>
</feature>
<evidence type="ECO:0000313" key="3">
    <source>
        <dbReference type="Proteomes" id="UP000471640"/>
    </source>
</evidence>
<sequence length="94" mass="10856">MDAWHPRDLKGDGRHPPDPQWPGGARLVVQCVLNLEEGAERTLLNGDDGSEDYLPELPGLQRRLGQRHYSAESLFDYGARVGFWRLLRLFEERR</sequence>
<proteinExistence type="predicted"/>
<dbReference type="EMBL" id="JAAIJR010000494">
    <property type="protein sequence ID" value="NEX23948.1"/>
    <property type="molecule type" value="Genomic_DNA"/>
</dbReference>
<dbReference type="GO" id="GO:0005975">
    <property type="term" value="P:carbohydrate metabolic process"/>
    <property type="evidence" value="ECO:0007669"/>
    <property type="project" value="InterPro"/>
</dbReference>
<feature type="region of interest" description="Disordered" evidence="1">
    <location>
        <begin position="1"/>
        <end position="23"/>
    </location>
</feature>
<reference evidence="2 3" key="2">
    <citation type="submission" date="2020-02" db="EMBL/GenBank/DDBJ databases">
        <title>Genome sequences of Thiorhodococcus mannitoliphagus and Thiorhodococcus minor, purple sulfur photosynthetic bacteria in the gammaproteobacterial family, Chromatiaceae.</title>
        <authorList>
            <person name="Aviles F.A."/>
            <person name="Meyer T.E."/>
            <person name="Kyndt J.A."/>
        </authorList>
    </citation>
    <scope>NUCLEOTIDE SEQUENCE [LARGE SCALE GENOMIC DNA]</scope>
    <source>
        <strain evidence="2 3">DSM 18266</strain>
    </source>
</reference>
<comment type="caution">
    <text evidence="2">The sequence shown here is derived from an EMBL/GenBank/DDBJ whole genome shotgun (WGS) entry which is preliminary data.</text>
</comment>
<dbReference type="PANTHER" id="PTHR43123:SF1">
    <property type="entry name" value="POLYSACCHARIDE DEACETYLASE-RELATED"/>
    <property type="match status" value="1"/>
</dbReference>
<feature type="compositionally biased region" description="Basic and acidic residues" evidence="1">
    <location>
        <begin position="1"/>
        <end position="17"/>
    </location>
</feature>
<protein>
    <submittedName>
        <fullName evidence="2">Chitin deacetylase</fullName>
    </submittedName>
</protein>
<dbReference type="PANTHER" id="PTHR43123">
    <property type="entry name" value="POLYSACCHARIDE DEACETYLASE-RELATED"/>
    <property type="match status" value="1"/>
</dbReference>
<evidence type="ECO:0000256" key="1">
    <source>
        <dbReference type="SAM" id="MobiDB-lite"/>
    </source>
</evidence>
<organism evidence="2 3">
    <name type="scientific">Thiorhodococcus mannitoliphagus</name>
    <dbReference type="NCBI Taxonomy" id="329406"/>
    <lineage>
        <taxon>Bacteria</taxon>
        <taxon>Pseudomonadati</taxon>
        <taxon>Pseudomonadota</taxon>
        <taxon>Gammaproteobacteria</taxon>
        <taxon>Chromatiales</taxon>
        <taxon>Chromatiaceae</taxon>
        <taxon>Thiorhodococcus</taxon>
    </lineage>
</organism>
<dbReference type="AlphaFoldDB" id="A0A6P1E0L0"/>
<dbReference type="Proteomes" id="UP000471640">
    <property type="component" value="Unassembled WGS sequence"/>
</dbReference>
<name>A0A6P1E0L0_9GAMM</name>
<reference evidence="3" key="1">
    <citation type="journal article" date="2020" name="Microbiol. Resour. Announc.">
        <title>Draft Genome Sequences of Thiorhodococcus mannitoliphagus and Thiorhodococcus minor, Purple Sulfur Photosynthetic Bacteria in the Gammaproteobacterial Family Chromatiaceae.</title>
        <authorList>
            <person name="Aviles F.A."/>
            <person name="Meyer T.E."/>
            <person name="Kyndt J.A."/>
        </authorList>
    </citation>
    <scope>NUCLEOTIDE SEQUENCE [LARGE SCALE GENOMIC DNA]</scope>
    <source>
        <strain evidence="3">DSM 18266</strain>
    </source>
</reference>
<keyword evidence="3" id="KW-1185">Reference proteome</keyword>
<gene>
    <name evidence="2" type="ORF">G3480_27515</name>
</gene>
<evidence type="ECO:0000313" key="2">
    <source>
        <dbReference type="EMBL" id="NEX23948.1"/>
    </source>
</evidence>
<dbReference type="InterPro" id="IPR011330">
    <property type="entry name" value="Glyco_hydro/deAcase_b/a-brl"/>
</dbReference>
<dbReference type="Gene3D" id="3.20.20.370">
    <property type="entry name" value="Glycoside hydrolase/deacetylase"/>
    <property type="match status" value="1"/>
</dbReference>
<accession>A0A6P1E0L0</accession>